<proteinExistence type="predicted"/>
<keyword evidence="3" id="KW-1185">Reference proteome</keyword>
<evidence type="ECO:0000313" key="2">
    <source>
        <dbReference type="EMBL" id="GIO32523.1"/>
    </source>
</evidence>
<feature type="transmembrane region" description="Helical" evidence="1">
    <location>
        <begin position="31"/>
        <end position="50"/>
    </location>
</feature>
<dbReference type="AlphaFoldDB" id="A0A919XLS0"/>
<sequence length="74" mass="8302">MFLITPLFCLVGGLLGIFFIGFVHDSKTADIGSMLLVMPQMFLSGAMIPISHSSYLHCRDFDVYEIRAESLKCR</sequence>
<protein>
    <submittedName>
        <fullName evidence="2">Uncharacterized protein</fullName>
    </submittedName>
</protein>
<dbReference type="Proteomes" id="UP000679779">
    <property type="component" value="Unassembled WGS sequence"/>
</dbReference>
<evidence type="ECO:0000313" key="3">
    <source>
        <dbReference type="Proteomes" id="UP000679779"/>
    </source>
</evidence>
<evidence type="ECO:0000256" key="1">
    <source>
        <dbReference type="SAM" id="Phobius"/>
    </source>
</evidence>
<keyword evidence="1" id="KW-1133">Transmembrane helix</keyword>
<gene>
    <name evidence="2" type="ORF">J2TS6_36640</name>
</gene>
<keyword evidence="1" id="KW-0472">Membrane</keyword>
<organism evidence="2 3">
    <name type="scientific">Paenibacillus albilobatus</name>
    <dbReference type="NCBI Taxonomy" id="2716884"/>
    <lineage>
        <taxon>Bacteria</taxon>
        <taxon>Bacillati</taxon>
        <taxon>Bacillota</taxon>
        <taxon>Bacilli</taxon>
        <taxon>Bacillales</taxon>
        <taxon>Paenibacillaceae</taxon>
        <taxon>Paenibacillus</taxon>
    </lineage>
</organism>
<name>A0A919XLS0_9BACL</name>
<accession>A0A919XLS0</accession>
<feature type="transmembrane region" description="Helical" evidence="1">
    <location>
        <begin position="7"/>
        <end position="25"/>
    </location>
</feature>
<keyword evidence="1" id="KW-0812">Transmembrane</keyword>
<dbReference type="RefSeq" id="WP_201452103.1">
    <property type="nucleotide sequence ID" value="NZ_BORQ01000004.1"/>
</dbReference>
<comment type="caution">
    <text evidence="2">The sequence shown here is derived from an EMBL/GenBank/DDBJ whole genome shotgun (WGS) entry which is preliminary data.</text>
</comment>
<reference evidence="2" key="1">
    <citation type="submission" date="2021-03" db="EMBL/GenBank/DDBJ databases">
        <title>Antimicrobial resistance genes in bacteria isolated from Japanese honey, and their potential for conferring macrolide and lincosamide resistance in the American foulbrood pathogen Paenibacillus larvae.</title>
        <authorList>
            <person name="Okamoto M."/>
            <person name="Kumagai M."/>
            <person name="Kanamori H."/>
            <person name="Takamatsu D."/>
        </authorList>
    </citation>
    <scope>NUCLEOTIDE SEQUENCE</scope>
    <source>
        <strain evidence="2">J2TS6</strain>
    </source>
</reference>
<dbReference type="EMBL" id="BORQ01000004">
    <property type="protein sequence ID" value="GIO32523.1"/>
    <property type="molecule type" value="Genomic_DNA"/>
</dbReference>